<dbReference type="AlphaFoldDB" id="A0A914YWM8"/>
<protein>
    <submittedName>
        <fullName evidence="4">Uncharacterized protein</fullName>
    </submittedName>
</protein>
<organism evidence="3 4">
    <name type="scientific">Panagrolaimus superbus</name>
    <dbReference type="NCBI Taxonomy" id="310955"/>
    <lineage>
        <taxon>Eukaryota</taxon>
        <taxon>Metazoa</taxon>
        <taxon>Ecdysozoa</taxon>
        <taxon>Nematoda</taxon>
        <taxon>Chromadorea</taxon>
        <taxon>Rhabditida</taxon>
        <taxon>Tylenchina</taxon>
        <taxon>Panagrolaimomorpha</taxon>
        <taxon>Panagrolaimoidea</taxon>
        <taxon>Panagrolaimidae</taxon>
        <taxon>Panagrolaimus</taxon>
    </lineage>
</organism>
<evidence type="ECO:0000256" key="2">
    <source>
        <dbReference type="SAM" id="Phobius"/>
    </source>
</evidence>
<reference evidence="4" key="1">
    <citation type="submission" date="2022-11" db="UniProtKB">
        <authorList>
            <consortium name="WormBaseParasite"/>
        </authorList>
    </citation>
    <scope>IDENTIFICATION</scope>
</reference>
<feature type="transmembrane region" description="Helical" evidence="2">
    <location>
        <begin position="141"/>
        <end position="162"/>
    </location>
</feature>
<keyword evidence="2" id="KW-1133">Transmembrane helix</keyword>
<proteinExistence type="predicted"/>
<evidence type="ECO:0000256" key="1">
    <source>
        <dbReference type="SAM" id="MobiDB-lite"/>
    </source>
</evidence>
<dbReference type="WBParaSite" id="PSU_v2.g4374.t1">
    <property type="protein sequence ID" value="PSU_v2.g4374.t1"/>
    <property type="gene ID" value="PSU_v2.g4374"/>
</dbReference>
<feature type="region of interest" description="Disordered" evidence="1">
    <location>
        <begin position="229"/>
        <end position="251"/>
    </location>
</feature>
<feature type="transmembrane region" description="Helical" evidence="2">
    <location>
        <begin position="33"/>
        <end position="58"/>
    </location>
</feature>
<feature type="transmembrane region" description="Helical" evidence="2">
    <location>
        <begin position="70"/>
        <end position="94"/>
    </location>
</feature>
<name>A0A914YWM8_9BILA</name>
<keyword evidence="2" id="KW-0472">Membrane</keyword>
<feature type="transmembrane region" description="Helical" evidence="2">
    <location>
        <begin position="101"/>
        <end position="121"/>
    </location>
</feature>
<evidence type="ECO:0000313" key="3">
    <source>
        <dbReference type="Proteomes" id="UP000887577"/>
    </source>
</evidence>
<dbReference type="Proteomes" id="UP000887577">
    <property type="component" value="Unplaced"/>
</dbReference>
<keyword evidence="2" id="KW-0812">Transmembrane</keyword>
<feature type="compositionally biased region" description="Low complexity" evidence="1">
    <location>
        <begin position="240"/>
        <end position="251"/>
    </location>
</feature>
<sequence>MFALQKFIRNRQQRNAAVIDPWRFQEENKNYRVFCGFLHVKPVVITFTVLKTFIIIWYVTSKIIQQTTSVMTLVTCFALFLIISSNAFLTIGVIIRKYTFVIPYLTICVMLILVLTLKLFIDVLTTANTKDTLEEAKLKKIFFQSLLIIVEIYSVYIVWKVFNYITDYYMEIEFCTTTKLAEARKLKDKEDEDARERRKERAELIKRQQMEPRRKPTFPQIAALMEEARTLPQKEERNLSENSSSSSDSKL</sequence>
<accession>A0A914YWM8</accession>
<feature type="compositionally biased region" description="Basic and acidic residues" evidence="1">
    <location>
        <begin position="229"/>
        <end position="239"/>
    </location>
</feature>
<keyword evidence="3" id="KW-1185">Reference proteome</keyword>
<evidence type="ECO:0000313" key="4">
    <source>
        <dbReference type="WBParaSite" id="PSU_v2.g4374.t1"/>
    </source>
</evidence>